<reference evidence="3" key="1">
    <citation type="journal article" date="2017" name="Nat. Commun.">
        <title>The asparagus genome sheds light on the origin and evolution of a young Y chromosome.</title>
        <authorList>
            <person name="Harkess A."/>
            <person name="Zhou J."/>
            <person name="Xu C."/>
            <person name="Bowers J.E."/>
            <person name="Van der Hulst R."/>
            <person name="Ayyampalayam S."/>
            <person name="Mercati F."/>
            <person name="Riccardi P."/>
            <person name="McKain M.R."/>
            <person name="Kakrana A."/>
            <person name="Tang H."/>
            <person name="Ray J."/>
            <person name="Groenendijk J."/>
            <person name="Arikit S."/>
            <person name="Mathioni S.M."/>
            <person name="Nakano M."/>
            <person name="Shan H."/>
            <person name="Telgmann-Rauber A."/>
            <person name="Kanno A."/>
            <person name="Yue Z."/>
            <person name="Chen H."/>
            <person name="Li W."/>
            <person name="Chen Y."/>
            <person name="Xu X."/>
            <person name="Zhang Y."/>
            <person name="Luo S."/>
            <person name="Chen H."/>
            <person name="Gao J."/>
            <person name="Mao Z."/>
            <person name="Pires J.C."/>
            <person name="Luo M."/>
            <person name="Kudrna D."/>
            <person name="Wing R.A."/>
            <person name="Meyers B.C."/>
            <person name="Yi K."/>
            <person name="Kong H."/>
            <person name="Lavrijsen P."/>
            <person name="Sunseri F."/>
            <person name="Falavigna A."/>
            <person name="Ye Y."/>
            <person name="Leebens-Mack J.H."/>
            <person name="Chen G."/>
        </authorList>
    </citation>
    <scope>NUCLEOTIDE SEQUENCE [LARGE SCALE GENOMIC DNA]</scope>
    <source>
        <strain evidence="3">cv. DH0086</strain>
    </source>
</reference>
<evidence type="ECO:0000313" key="3">
    <source>
        <dbReference type="Proteomes" id="UP000243459"/>
    </source>
</evidence>
<feature type="compositionally biased region" description="Basic and acidic residues" evidence="1">
    <location>
        <begin position="65"/>
        <end position="76"/>
    </location>
</feature>
<gene>
    <name evidence="2" type="ORF">A4U43_C06F13950</name>
</gene>
<feature type="region of interest" description="Disordered" evidence="1">
    <location>
        <begin position="52"/>
        <end position="99"/>
    </location>
</feature>
<keyword evidence="3" id="KW-1185">Reference proteome</keyword>
<organism evidence="2 3">
    <name type="scientific">Asparagus officinalis</name>
    <name type="common">Garden asparagus</name>
    <dbReference type="NCBI Taxonomy" id="4686"/>
    <lineage>
        <taxon>Eukaryota</taxon>
        <taxon>Viridiplantae</taxon>
        <taxon>Streptophyta</taxon>
        <taxon>Embryophyta</taxon>
        <taxon>Tracheophyta</taxon>
        <taxon>Spermatophyta</taxon>
        <taxon>Magnoliopsida</taxon>
        <taxon>Liliopsida</taxon>
        <taxon>Asparagales</taxon>
        <taxon>Asparagaceae</taxon>
        <taxon>Asparagoideae</taxon>
        <taxon>Asparagus</taxon>
    </lineage>
</organism>
<dbReference type="EMBL" id="CM007386">
    <property type="protein sequence ID" value="ONK66956.1"/>
    <property type="molecule type" value="Genomic_DNA"/>
</dbReference>
<evidence type="ECO:0000313" key="2">
    <source>
        <dbReference type="EMBL" id="ONK66956.1"/>
    </source>
</evidence>
<name>A0A5P1EM08_ASPOF</name>
<dbReference type="AlphaFoldDB" id="A0A5P1EM08"/>
<proteinExistence type="predicted"/>
<dbReference type="Gramene" id="ONK66956">
    <property type="protein sequence ID" value="ONK66956"/>
    <property type="gene ID" value="A4U43_C06F13950"/>
</dbReference>
<evidence type="ECO:0000256" key="1">
    <source>
        <dbReference type="SAM" id="MobiDB-lite"/>
    </source>
</evidence>
<dbReference type="Proteomes" id="UP000243459">
    <property type="component" value="Chromosome 6"/>
</dbReference>
<protein>
    <submittedName>
        <fullName evidence="2">Uncharacterized protein</fullName>
    </submittedName>
</protein>
<accession>A0A5P1EM08</accession>
<sequence>MSGITNFKACGSWHLKVAVVRSLGKNAQIYLSLILNDNISLFLNDNIDGKGMHDGRAKGNRSKKVKSEDTCDHSDKGEEDVEEEEVRKNRLGLNKKSGDDDELIALGKSYGDNEYNTQAKVDIENLEGDN</sequence>